<feature type="region of interest" description="Disordered" evidence="1">
    <location>
        <begin position="26"/>
        <end position="95"/>
    </location>
</feature>
<reference evidence="3 4" key="1">
    <citation type="submission" date="2018-12" db="EMBL/GenBank/DDBJ databases">
        <title>A novel vanA-carrying plasmid in a clinical isolate of Enterococcus avium.</title>
        <authorList>
            <person name="Bernasconi O.J."/>
            <person name="Luzzaro F."/>
            <person name="Endimiani A."/>
        </authorList>
    </citation>
    <scope>NUCLEOTIDE SEQUENCE [LARGE SCALE GENOMIC DNA]</scope>
    <source>
        <strain evidence="3 4">LC0559/18</strain>
    </source>
</reference>
<comment type="caution">
    <text evidence="3">The sequence shown here is derived from an EMBL/GenBank/DDBJ whole genome shotgun (WGS) entry which is preliminary data.</text>
</comment>
<evidence type="ECO:0008006" key="5">
    <source>
        <dbReference type="Google" id="ProtNLM"/>
    </source>
</evidence>
<name>A0A2N8PTE6_ENTAV</name>
<dbReference type="PROSITE" id="PS51257">
    <property type="entry name" value="PROKAR_LIPOPROTEIN"/>
    <property type="match status" value="1"/>
</dbReference>
<feature type="signal peptide" evidence="2">
    <location>
        <begin position="1"/>
        <end position="21"/>
    </location>
</feature>
<gene>
    <name evidence="3" type="ORF">EK398_17990</name>
</gene>
<evidence type="ECO:0000256" key="2">
    <source>
        <dbReference type="SAM" id="SignalP"/>
    </source>
</evidence>
<dbReference type="AlphaFoldDB" id="A0A2N8PTE6"/>
<dbReference type="EMBL" id="RYZS01000002">
    <property type="protein sequence ID" value="RVU92418.1"/>
    <property type="molecule type" value="Genomic_DNA"/>
</dbReference>
<proteinExistence type="predicted"/>
<feature type="chain" id="PRO_5043159620" description="Lipoprotein" evidence="2">
    <location>
        <begin position="22"/>
        <end position="232"/>
    </location>
</feature>
<evidence type="ECO:0000313" key="3">
    <source>
        <dbReference type="EMBL" id="RVU92418.1"/>
    </source>
</evidence>
<feature type="compositionally biased region" description="Low complexity" evidence="1">
    <location>
        <begin position="43"/>
        <end position="93"/>
    </location>
</feature>
<evidence type="ECO:0000313" key="4">
    <source>
        <dbReference type="Proteomes" id="UP000288388"/>
    </source>
</evidence>
<feature type="compositionally biased region" description="Basic and acidic residues" evidence="1">
    <location>
        <begin position="27"/>
        <end position="39"/>
    </location>
</feature>
<organism evidence="3 4">
    <name type="scientific">Enterococcus avium</name>
    <name type="common">Streptococcus avium</name>
    <dbReference type="NCBI Taxonomy" id="33945"/>
    <lineage>
        <taxon>Bacteria</taxon>
        <taxon>Bacillati</taxon>
        <taxon>Bacillota</taxon>
        <taxon>Bacilli</taxon>
        <taxon>Lactobacillales</taxon>
        <taxon>Enterococcaceae</taxon>
        <taxon>Enterococcus</taxon>
    </lineage>
</organism>
<sequence>MLKKMSGIVLLAMICMLFLTGCNNKNETAKETKPSETTHTKQSSTSISKNNNSIKNAESTTSSSSSANSESVESSQSSSSAESSSRSTNSSESVPVNNVAPYAVDMTQIGNPATFTLSGVNVPPTIILENNGSMTLTFPASNPNYSNQFAAQVATIPTKEIRIFSNDGSGIRTVKVNTQITLTEHLVGNGMQAQGNMMYLINNKNGGLSLITPNYAGNVDPDQMDVMLEAVQ</sequence>
<dbReference type="RefSeq" id="WP_102873135.1">
    <property type="nucleotide sequence ID" value="NZ_JBPFKW010000285.1"/>
</dbReference>
<protein>
    <recommendedName>
        <fullName evidence="5">Lipoprotein</fullName>
    </recommendedName>
</protein>
<accession>A0A2N8PTE6</accession>
<evidence type="ECO:0000256" key="1">
    <source>
        <dbReference type="SAM" id="MobiDB-lite"/>
    </source>
</evidence>
<keyword evidence="2" id="KW-0732">Signal</keyword>
<dbReference type="Proteomes" id="UP000288388">
    <property type="component" value="Unassembled WGS sequence"/>
</dbReference>